<name>A0A0F9B431_9ZZZZ</name>
<dbReference type="AlphaFoldDB" id="A0A0F9B431"/>
<feature type="non-terminal residue" evidence="1">
    <location>
        <position position="135"/>
    </location>
</feature>
<gene>
    <name evidence="1" type="ORF">LCGC14_2574740</name>
</gene>
<comment type="caution">
    <text evidence="1">The sequence shown here is derived from an EMBL/GenBank/DDBJ whole genome shotgun (WGS) entry which is preliminary data.</text>
</comment>
<proteinExistence type="predicted"/>
<reference evidence="1" key="1">
    <citation type="journal article" date="2015" name="Nature">
        <title>Complex archaea that bridge the gap between prokaryotes and eukaryotes.</title>
        <authorList>
            <person name="Spang A."/>
            <person name="Saw J.H."/>
            <person name="Jorgensen S.L."/>
            <person name="Zaremba-Niedzwiedzka K."/>
            <person name="Martijn J."/>
            <person name="Lind A.E."/>
            <person name="van Eijk R."/>
            <person name="Schleper C."/>
            <person name="Guy L."/>
            <person name="Ettema T.J."/>
        </authorList>
    </citation>
    <scope>NUCLEOTIDE SEQUENCE</scope>
</reference>
<evidence type="ECO:0000313" key="1">
    <source>
        <dbReference type="EMBL" id="KKL08547.1"/>
    </source>
</evidence>
<organism evidence="1">
    <name type="scientific">marine sediment metagenome</name>
    <dbReference type="NCBI Taxonomy" id="412755"/>
    <lineage>
        <taxon>unclassified sequences</taxon>
        <taxon>metagenomes</taxon>
        <taxon>ecological metagenomes</taxon>
    </lineage>
</organism>
<sequence>MVLFVGQAMAVYPGAPVRAEVASGTLDILETWLTTFFDTLFGDKTTDDLTEGSTNLYDNRSWNESSLTGISGGIWQNISGVATYNGNVNITGNLTTNGSILLEFGDLVSEQNPDSADAIRIKGTDYVDVVIGGMT</sequence>
<accession>A0A0F9B431</accession>
<protein>
    <submittedName>
        <fullName evidence="1">Uncharacterized protein</fullName>
    </submittedName>
</protein>
<dbReference type="EMBL" id="LAZR01042837">
    <property type="protein sequence ID" value="KKL08547.1"/>
    <property type="molecule type" value="Genomic_DNA"/>
</dbReference>